<dbReference type="Proteomes" id="UP000246715">
    <property type="component" value="Segment"/>
</dbReference>
<proteinExistence type="predicted"/>
<name>A7IV12_PBCVM</name>
<reference evidence="2 3" key="1">
    <citation type="journal article" date="2007" name="Virology">
        <title>Sequence and annotation of the 314-kb MT325 and the 321-kb FR483 viruses that infect Chlorella Pbi.</title>
        <authorList>
            <person name="Fitzgerald L.A."/>
            <person name="Graves M.V."/>
            <person name="Li X."/>
            <person name="Feldblyum T."/>
            <person name="Hartigan J."/>
            <person name="Van Etten J.L."/>
        </authorList>
    </citation>
    <scope>NUCLEOTIDE SEQUENCE [LARGE SCALE GENOMIC DNA]</scope>
    <source>
        <strain evidence="2 3">MT325</strain>
    </source>
</reference>
<evidence type="ECO:0000256" key="1">
    <source>
        <dbReference type="SAM" id="Phobius"/>
    </source>
</evidence>
<organism evidence="2 3">
    <name type="scientific">Paramecium bursaria Chlorella virus MT325</name>
    <name type="common">PBCV-MT325</name>
    <dbReference type="NCBI Taxonomy" id="346932"/>
    <lineage>
        <taxon>Viruses</taxon>
        <taxon>Varidnaviria</taxon>
        <taxon>Bamfordvirae</taxon>
        <taxon>Nucleocytoviricota</taxon>
        <taxon>Megaviricetes</taxon>
        <taxon>Algavirales</taxon>
        <taxon>Phycodnaviridae</taxon>
        <taxon>Chlorovirus</taxon>
        <taxon>Chlorovirus conductrix</taxon>
        <taxon>Paramecium bursaria Chlorella virus A1</taxon>
    </lineage>
</organism>
<gene>
    <name evidence="2" type="primary">m632R</name>
    <name evidence="2" type="ORF">MT325_m632R</name>
</gene>
<keyword evidence="1" id="KW-1133">Transmembrane helix</keyword>
<evidence type="ECO:0000313" key="2">
    <source>
        <dbReference type="EMBL" id="ABT14186.1"/>
    </source>
</evidence>
<evidence type="ECO:0000313" key="3">
    <source>
        <dbReference type="Proteomes" id="UP000246715"/>
    </source>
</evidence>
<organismHost>
    <name type="scientific">Paramecium bursaria</name>
    <dbReference type="NCBI Taxonomy" id="74790"/>
</organismHost>
<feature type="transmembrane region" description="Helical" evidence="1">
    <location>
        <begin position="12"/>
        <end position="29"/>
    </location>
</feature>
<protein>
    <submittedName>
        <fullName evidence="2">Uncharacterized protein m632R</fullName>
    </submittedName>
</protein>
<sequence>MRRIESSRRKKWRLYNITLLRLIYIFRYTTVQDKVFLHRWRGIYDSLKIIYIHLNHEFQRLLAQHTSLYERHVNSISGPYVQRLLEGTHEQSVVHTRFYRVKTIVDCHRKLGEQRVYHISSEIWQFVDGACPLVFSNPQVTEVCICRDCHDVIIIKRPKIFHLDKEPIRVYIVLLHRDNGTGIHNTALFEVQRNAYCVVHPLQGPV</sequence>
<keyword evidence="1" id="KW-0812">Transmembrane</keyword>
<accession>A7IV12</accession>
<keyword evidence="1" id="KW-0472">Membrane</keyword>
<dbReference type="EMBL" id="DQ491001">
    <property type="protein sequence ID" value="ABT14186.1"/>
    <property type="molecule type" value="Genomic_DNA"/>
</dbReference>